<evidence type="ECO:0000313" key="2">
    <source>
        <dbReference type="EMBL" id="SFG19444.1"/>
    </source>
</evidence>
<dbReference type="Proteomes" id="UP000199116">
    <property type="component" value="Unassembled WGS sequence"/>
</dbReference>
<dbReference type="AlphaFoldDB" id="A0A1I2PTS1"/>
<dbReference type="RefSeq" id="WP_093306420.1">
    <property type="nucleotide sequence ID" value="NZ_FOOH01000036.1"/>
</dbReference>
<dbReference type="SUPFAM" id="SSF56935">
    <property type="entry name" value="Porins"/>
    <property type="match status" value="1"/>
</dbReference>
<keyword evidence="1" id="KW-0732">Signal</keyword>
<dbReference type="Pfam" id="PF07642">
    <property type="entry name" value="BBP2"/>
    <property type="match status" value="1"/>
</dbReference>
<gene>
    <name evidence="2" type="ORF">SAMN04488033_13613</name>
</gene>
<accession>A0A1I2PTS1</accession>
<name>A0A1I2PTS1_9FLAO</name>
<evidence type="ECO:0000256" key="1">
    <source>
        <dbReference type="SAM" id="SignalP"/>
    </source>
</evidence>
<sequence>MKKFTITNIQKIFLLGVFFGLGSGLQAQETETTEVESFMSKFSISGSVDSYFRTNFNGLNKYEYNDAGEPIAGPQAPASSFANDPGFAIGMANVILGYEGEKVGFVADLVFGPRGEDAVFASAAPSNIVNQLYVYWNVSDAVTLTMGNFNTFLGYEVISPAANFNYSTSYMFSYGPFSHTGIRADFTIDDNWSAMLAVMNPTDWTEFNPYGKYSFGGQLGYSTGEGSAFLNLIYGEQMPLSDEATFQIDLTTGWDFSDAFYLGLNTTYNTTDGEGFYGAAVYPQIQTSENFAIGLRAEYFKELEDGGPVYGADAEALDFTLTGSYTLGSLTLKPELRLDKVSNTASPVFLNSDLEGTDNLSSFVLAAIYAF</sequence>
<dbReference type="InterPro" id="IPR011486">
    <property type="entry name" value="BBP2"/>
</dbReference>
<proteinExistence type="predicted"/>
<evidence type="ECO:0000313" key="3">
    <source>
        <dbReference type="Proteomes" id="UP000199116"/>
    </source>
</evidence>
<keyword evidence="3" id="KW-1185">Reference proteome</keyword>
<reference evidence="3" key="1">
    <citation type="submission" date="2016-10" db="EMBL/GenBank/DDBJ databases">
        <authorList>
            <person name="Varghese N."/>
            <person name="Submissions S."/>
        </authorList>
    </citation>
    <scope>NUCLEOTIDE SEQUENCE [LARGE SCALE GENOMIC DNA]</scope>
    <source>
        <strain evidence="3">DSM 23515</strain>
    </source>
</reference>
<dbReference type="EMBL" id="FOOH01000036">
    <property type="protein sequence ID" value="SFG19444.1"/>
    <property type="molecule type" value="Genomic_DNA"/>
</dbReference>
<protein>
    <submittedName>
        <fullName evidence="2">Putative beta-barrel porin-2, OmpL-like. bbp2</fullName>
    </submittedName>
</protein>
<organism evidence="2 3">
    <name type="scientific">Salegentibacter agarivorans</name>
    <dbReference type="NCBI Taxonomy" id="345907"/>
    <lineage>
        <taxon>Bacteria</taxon>
        <taxon>Pseudomonadati</taxon>
        <taxon>Bacteroidota</taxon>
        <taxon>Flavobacteriia</taxon>
        <taxon>Flavobacteriales</taxon>
        <taxon>Flavobacteriaceae</taxon>
        <taxon>Salegentibacter</taxon>
    </lineage>
</organism>
<feature type="signal peptide" evidence="1">
    <location>
        <begin position="1"/>
        <end position="27"/>
    </location>
</feature>
<feature type="chain" id="PRO_5011487110" evidence="1">
    <location>
        <begin position="28"/>
        <end position="371"/>
    </location>
</feature>